<dbReference type="AlphaFoldDB" id="A0A6C2CA69"/>
<reference evidence="1 2" key="1">
    <citation type="submission" date="2019-01" db="EMBL/GenBank/DDBJ databases">
        <title>Weissella sp. nov., a novel lactic acid bacterium isolated from animal feces.</title>
        <authorList>
            <person name="Wang L.-T."/>
        </authorList>
    </citation>
    <scope>NUCLEOTIDE SEQUENCE [LARGE SCALE GENOMIC DNA]</scope>
    <source>
        <strain evidence="1 2">8H-2</strain>
    </source>
</reference>
<evidence type="ECO:0000313" key="2">
    <source>
        <dbReference type="Proteomes" id="UP000371977"/>
    </source>
</evidence>
<accession>A0A6C2CA69</accession>
<dbReference type="Proteomes" id="UP000371977">
    <property type="component" value="Unassembled WGS sequence"/>
</dbReference>
<protein>
    <submittedName>
        <fullName evidence="1">Uncharacterized protein</fullName>
    </submittedName>
</protein>
<keyword evidence="2" id="KW-1185">Reference proteome</keyword>
<comment type="caution">
    <text evidence="1">The sequence shown here is derived from an EMBL/GenBank/DDBJ whole genome shotgun (WGS) entry which is preliminary data.</text>
</comment>
<proteinExistence type="predicted"/>
<evidence type="ECO:0000313" key="1">
    <source>
        <dbReference type="EMBL" id="TYC50867.1"/>
    </source>
</evidence>
<organism evidence="1 2">
    <name type="scientific">Weissella muntiaci</name>
    <dbReference type="NCBI Taxonomy" id="2508881"/>
    <lineage>
        <taxon>Bacteria</taxon>
        <taxon>Bacillati</taxon>
        <taxon>Bacillota</taxon>
        <taxon>Bacilli</taxon>
        <taxon>Lactobacillales</taxon>
        <taxon>Lactobacillaceae</taxon>
        <taxon>Weissella</taxon>
    </lineage>
</organism>
<gene>
    <name evidence="1" type="ORF">ESZ50_01230</name>
</gene>
<dbReference type="EMBL" id="SDGZ01000004">
    <property type="protein sequence ID" value="TYC50867.1"/>
    <property type="molecule type" value="Genomic_DNA"/>
</dbReference>
<name>A0A6C2CA69_9LACO</name>
<sequence length="65" mass="7214">MSKSIRAIQFADNYVIVNKAGEFYMSNGKFMPLGRGSALSFGNVAEANSTARKLEKQLKKDRIKS</sequence>
<dbReference type="RefSeq" id="WP_148621777.1">
    <property type="nucleotide sequence ID" value="NZ_SDGZ01000004.1"/>
</dbReference>